<name>A0ABZ2A8H2_STRNV</name>
<keyword evidence="2" id="KW-1185">Reference proteome</keyword>
<organism evidence="1 2">
    <name type="scientific">Streptomyces niveus</name>
    <name type="common">Streptomyces spheroides</name>
    <dbReference type="NCBI Taxonomy" id="193462"/>
    <lineage>
        <taxon>Bacteria</taxon>
        <taxon>Bacillati</taxon>
        <taxon>Actinomycetota</taxon>
        <taxon>Actinomycetes</taxon>
        <taxon>Kitasatosporales</taxon>
        <taxon>Streptomycetaceae</taxon>
        <taxon>Streptomyces</taxon>
    </lineage>
</organism>
<reference evidence="1" key="1">
    <citation type="submission" date="2022-10" db="EMBL/GenBank/DDBJ databases">
        <title>The complete genomes of actinobacterial strains from the NBC collection.</title>
        <authorList>
            <person name="Joergensen T.S."/>
            <person name="Alvarez Arevalo M."/>
            <person name="Sterndorff E.B."/>
            <person name="Faurdal D."/>
            <person name="Vuksanovic O."/>
            <person name="Mourched A.-S."/>
            <person name="Charusanti P."/>
            <person name="Shaw S."/>
            <person name="Blin K."/>
            <person name="Weber T."/>
        </authorList>
    </citation>
    <scope>NUCLEOTIDE SEQUENCE</scope>
    <source>
        <strain evidence="1">NBC_01432</strain>
    </source>
</reference>
<evidence type="ECO:0000313" key="1">
    <source>
        <dbReference type="EMBL" id="WUX54956.1"/>
    </source>
</evidence>
<gene>
    <name evidence="1" type="ORF">OG442_27370</name>
</gene>
<accession>A0ABZ2A8H2</accession>
<dbReference type="Proteomes" id="UP001432209">
    <property type="component" value="Chromosome"/>
</dbReference>
<protein>
    <submittedName>
        <fullName evidence="1">Uncharacterized protein</fullName>
    </submittedName>
</protein>
<evidence type="ECO:0000313" key="2">
    <source>
        <dbReference type="Proteomes" id="UP001432209"/>
    </source>
</evidence>
<sequence length="78" mass="8081">MEADPRDIAVCADCGWPVEAPLQEASRHAVAEGTVVYTRCACGRVRVWLEAPGGGGARLVVGASSVMYAPKAECHAGP</sequence>
<dbReference type="RefSeq" id="WP_329078643.1">
    <property type="nucleotide sequence ID" value="NZ_CP108849.2"/>
</dbReference>
<dbReference type="EMBL" id="CP109495">
    <property type="protein sequence ID" value="WUX54956.1"/>
    <property type="molecule type" value="Genomic_DNA"/>
</dbReference>
<proteinExistence type="predicted"/>